<evidence type="ECO:0000313" key="1">
    <source>
        <dbReference type="EMBL" id="KIK55482.1"/>
    </source>
</evidence>
<dbReference type="AlphaFoldDB" id="A0A0D0CBR5"/>
<evidence type="ECO:0000313" key="2">
    <source>
        <dbReference type="Proteomes" id="UP000053593"/>
    </source>
</evidence>
<reference evidence="1 2" key="1">
    <citation type="submission" date="2014-04" db="EMBL/GenBank/DDBJ databases">
        <title>Evolutionary Origins and Diversification of the Mycorrhizal Mutualists.</title>
        <authorList>
            <consortium name="DOE Joint Genome Institute"/>
            <consortium name="Mycorrhizal Genomics Consortium"/>
            <person name="Kohler A."/>
            <person name="Kuo A."/>
            <person name="Nagy L.G."/>
            <person name="Floudas D."/>
            <person name="Copeland A."/>
            <person name="Barry K.W."/>
            <person name="Cichocki N."/>
            <person name="Veneault-Fourrey C."/>
            <person name="LaButti K."/>
            <person name="Lindquist E.A."/>
            <person name="Lipzen A."/>
            <person name="Lundell T."/>
            <person name="Morin E."/>
            <person name="Murat C."/>
            <person name="Riley R."/>
            <person name="Ohm R."/>
            <person name="Sun H."/>
            <person name="Tunlid A."/>
            <person name="Henrissat B."/>
            <person name="Grigoriev I.V."/>
            <person name="Hibbett D.S."/>
            <person name="Martin F."/>
        </authorList>
    </citation>
    <scope>NUCLEOTIDE SEQUENCE [LARGE SCALE GENOMIC DNA]</scope>
    <source>
        <strain evidence="1 2">FD-317 M1</strain>
    </source>
</reference>
<protein>
    <submittedName>
        <fullName evidence="1">Unplaced genomic scaffold GYMLUscaffold_57, whole genome shotgun sequence</fullName>
    </submittedName>
</protein>
<sequence>MYSGSVVPMRDPASEEIYLKSIFAVPSSPILPRYKIYRHCNPASGKIDDVDFETAITYSRLPKKRIGRDIRTNFWTRMLPGSSDISSKWARV</sequence>
<dbReference type="Proteomes" id="UP000053593">
    <property type="component" value="Unassembled WGS sequence"/>
</dbReference>
<dbReference type="HOGENOM" id="CLU_2413483_0_0_1"/>
<name>A0A0D0CBR5_9AGAR</name>
<gene>
    <name evidence="1" type="ORF">GYMLUDRAFT_835909</name>
</gene>
<proteinExistence type="predicted"/>
<keyword evidence="2" id="KW-1185">Reference proteome</keyword>
<dbReference type="EMBL" id="KN834805">
    <property type="protein sequence ID" value="KIK55482.1"/>
    <property type="molecule type" value="Genomic_DNA"/>
</dbReference>
<accession>A0A0D0CBR5</accession>
<organism evidence="1 2">
    <name type="scientific">Collybiopsis luxurians FD-317 M1</name>
    <dbReference type="NCBI Taxonomy" id="944289"/>
    <lineage>
        <taxon>Eukaryota</taxon>
        <taxon>Fungi</taxon>
        <taxon>Dikarya</taxon>
        <taxon>Basidiomycota</taxon>
        <taxon>Agaricomycotina</taxon>
        <taxon>Agaricomycetes</taxon>
        <taxon>Agaricomycetidae</taxon>
        <taxon>Agaricales</taxon>
        <taxon>Marasmiineae</taxon>
        <taxon>Omphalotaceae</taxon>
        <taxon>Collybiopsis</taxon>
        <taxon>Collybiopsis luxurians</taxon>
    </lineage>
</organism>